<feature type="transmembrane region" description="Helical" evidence="1">
    <location>
        <begin position="66"/>
        <end position="86"/>
    </location>
</feature>
<organism evidence="2 3">
    <name type="scientific">Boudabousia marimammalium</name>
    <dbReference type="NCBI Taxonomy" id="156892"/>
    <lineage>
        <taxon>Bacteria</taxon>
        <taxon>Bacillati</taxon>
        <taxon>Actinomycetota</taxon>
        <taxon>Actinomycetes</taxon>
        <taxon>Actinomycetales</taxon>
        <taxon>Actinomycetaceae</taxon>
        <taxon>Boudabousia</taxon>
    </lineage>
</organism>
<keyword evidence="1" id="KW-0812">Transmembrane</keyword>
<feature type="transmembrane region" description="Helical" evidence="1">
    <location>
        <begin position="92"/>
        <end position="111"/>
    </location>
</feature>
<reference evidence="3" key="1">
    <citation type="submission" date="2016-11" db="EMBL/GenBank/DDBJ databases">
        <title>Actinomyces gypaetusis sp. nov. isolated from Gypaetus barbatus in Qinghai Tibet Plateau China.</title>
        <authorList>
            <person name="Meng X."/>
        </authorList>
    </citation>
    <scope>NUCLEOTIDE SEQUENCE [LARGE SCALE GENOMIC DNA]</scope>
    <source>
        <strain evidence="3">DSM 15383</strain>
    </source>
</reference>
<protein>
    <submittedName>
        <fullName evidence="2">Uncharacterized protein</fullName>
    </submittedName>
</protein>
<dbReference type="AlphaFoldDB" id="A0A1Q5PR11"/>
<dbReference type="EMBL" id="MPDM01000003">
    <property type="protein sequence ID" value="OKL49933.1"/>
    <property type="molecule type" value="Genomic_DNA"/>
</dbReference>
<dbReference type="Proteomes" id="UP000186465">
    <property type="component" value="Unassembled WGS sequence"/>
</dbReference>
<evidence type="ECO:0000313" key="3">
    <source>
        <dbReference type="Proteomes" id="UP000186465"/>
    </source>
</evidence>
<accession>A0A1Q5PR11</accession>
<sequence>MWFRRNGHEQEEIDAEFRRLVENTEIDATLGGPRDYSLAEDPDDGKFMAPEPDPLPKLNSLRQVSIFLLIILIAGWAGLGIAQIVLPVWARVSVLVAGAVLFAVTLLPLGGKPFRKR</sequence>
<comment type="caution">
    <text evidence="2">The sequence shown here is derived from an EMBL/GenBank/DDBJ whole genome shotgun (WGS) entry which is preliminary data.</text>
</comment>
<evidence type="ECO:0000313" key="2">
    <source>
        <dbReference type="EMBL" id="OKL49933.1"/>
    </source>
</evidence>
<name>A0A1Q5PR11_9ACTO</name>
<proteinExistence type="predicted"/>
<keyword evidence="1" id="KW-0472">Membrane</keyword>
<keyword evidence="1" id="KW-1133">Transmembrane helix</keyword>
<evidence type="ECO:0000256" key="1">
    <source>
        <dbReference type="SAM" id="Phobius"/>
    </source>
</evidence>
<gene>
    <name evidence="2" type="ORF">BM477_03240</name>
</gene>
<keyword evidence="3" id="KW-1185">Reference proteome</keyword>